<evidence type="ECO:0000313" key="5">
    <source>
        <dbReference type="Proteomes" id="UP000463951"/>
    </source>
</evidence>
<gene>
    <name evidence="4" type="ORF">SSPO_024920</name>
</gene>
<dbReference type="CDD" id="cd16936">
    <property type="entry name" value="HATPase_RsbW-like"/>
    <property type="match status" value="1"/>
</dbReference>
<dbReference type="GO" id="GO:0004674">
    <property type="term" value="F:protein serine/threonine kinase activity"/>
    <property type="evidence" value="ECO:0007669"/>
    <property type="project" value="UniProtKB-KW"/>
</dbReference>
<dbReference type="InterPro" id="IPR003594">
    <property type="entry name" value="HATPase_dom"/>
</dbReference>
<evidence type="ECO:0000256" key="2">
    <source>
        <dbReference type="SAM" id="MobiDB-lite"/>
    </source>
</evidence>
<dbReference type="AlphaFoldDB" id="A0A499UEM1"/>
<dbReference type="InterPro" id="IPR036890">
    <property type="entry name" value="HATPase_C_sf"/>
</dbReference>
<keyword evidence="1" id="KW-0808">Transferase</keyword>
<dbReference type="PANTHER" id="PTHR35526">
    <property type="entry name" value="ANTI-SIGMA-F FACTOR RSBW-RELATED"/>
    <property type="match status" value="1"/>
</dbReference>
<feature type="domain" description="Histidine kinase/HSP90-like ATPase" evidence="3">
    <location>
        <begin position="27"/>
        <end position="130"/>
    </location>
</feature>
<keyword evidence="1" id="KW-0418">Kinase</keyword>
<dbReference type="Gene3D" id="3.30.565.10">
    <property type="entry name" value="Histidine kinase-like ATPase, C-terminal domain"/>
    <property type="match status" value="1"/>
</dbReference>
<protein>
    <recommendedName>
        <fullName evidence="3">Histidine kinase/HSP90-like ATPase domain-containing protein</fullName>
    </recommendedName>
</protein>
<reference evidence="4 5" key="1">
    <citation type="journal article" date="2020" name="Int. J. Syst. Evol. Microbiol.">
        <title>Reclassification of Streptomyces castelarensis and Streptomyces sporoclivatus as later heterotypic synonyms of Streptomyces antimycoticus.</title>
        <authorList>
            <person name="Komaki H."/>
            <person name="Tamura T."/>
        </authorList>
    </citation>
    <scope>NUCLEOTIDE SEQUENCE [LARGE SCALE GENOMIC DNA]</scope>
    <source>
        <strain evidence="4 5">NBRC 100767</strain>
    </source>
</reference>
<keyword evidence="1" id="KW-0723">Serine/threonine-protein kinase</keyword>
<name>A0A499UEM1_9ACTN</name>
<organism evidence="4 5">
    <name type="scientific">Streptomyces antimycoticus</name>
    <dbReference type="NCBI Taxonomy" id="68175"/>
    <lineage>
        <taxon>Bacteria</taxon>
        <taxon>Bacillati</taxon>
        <taxon>Actinomycetota</taxon>
        <taxon>Actinomycetes</taxon>
        <taxon>Kitasatosporales</taxon>
        <taxon>Streptomycetaceae</taxon>
        <taxon>Streptomyces</taxon>
        <taxon>Streptomyces violaceusniger group</taxon>
    </lineage>
</organism>
<sequence>MAPSYEALRLGRGGTVVAPPRHDVFRLPALSTSVAEARRHVVRRLRSWGIDQDTRDSAELIVSELFTNAVRHTSSEEVRCSLQLIGTRLRLEVADQGCARTVPEARSVTADQEGGRGLMLVEALSEAWGVRPNQGARAAPSGPIWRRSGSATSRPYERARTSTTHARSRHDARTTYVRAGTARRDVRRPERRGHRGSERAVPRE</sequence>
<dbReference type="InterPro" id="IPR050267">
    <property type="entry name" value="Anti-sigma-factor_SerPK"/>
</dbReference>
<dbReference type="Pfam" id="PF13581">
    <property type="entry name" value="HATPase_c_2"/>
    <property type="match status" value="1"/>
</dbReference>
<feature type="region of interest" description="Disordered" evidence="2">
    <location>
        <begin position="133"/>
        <end position="204"/>
    </location>
</feature>
<evidence type="ECO:0000256" key="1">
    <source>
        <dbReference type="ARBA" id="ARBA00022527"/>
    </source>
</evidence>
<feature type="compositionally biased region" description="Basic and acidic residues" evidence="2">
    <location>
        <begin position="195"/>
        <end position="204"/>
    </location>
</feature>
<evidence type="ECO:0000313" key="4">
    <source>
        <dbReference type="EMBL" id="BBJ39774.1"/>
    </source>
</evidence>
<dbReference type="SUPFAM" id="SSF55874">
    <property type="entry name" value="ATPase domain of HSP90 chaperone/DNA topoisomerase II/histidine kinase"/>
    <property type="match status" value="1"/>
</dbReference>
<dbReference type="PANTHER" id="PTHR35526:SF3">
    <property type="entry name" value="ANTI-SIGMA-F FACTOR RSBW"/>
    <property type="match status" value="1"/>
</dbReference>
<dbReference type="EMBL" id="AP019620">
    <property type="protein sequence ID" value="BBJ39774.1"/>
    <property type="molecule type" value="Genomic_DNA"/>
</dbReference>
<proteinExistence type="predicted"/>
<evidence type="ECO:0000259" key="3">
    <source>
        <dbReference type="Pfam" id="PF13581"/>
    </source>
</evidence>
<dbReference type="Proteomes" id="UP000463951">
    <property type="component" value="Chromosome"/>
</dbReference>
<accession>A0A499UEM1</accession>